<feature type="compositionally biased region" description="Polar residues" evidence="1">
    <location>
        <begin position="35"/>
        <end position="54"/>
    </location>
</feature>
<comment type="caution">
    <text evidence="2">The sequence shown here is derived from an EMBL/GenBank/DDBJ whole genome shotgun (WGS) entry which is preliminary data.</text>
</comment>
<evidence type="ECO:0000313" key="3">
    <source>
        <dbReference type="Proteomes" id="UP000774699"/>
    </source>
</evidence>
<dbReference type="AlphaFoldDB" id="A0A8T4C6F0"/>
<protein>
    <submittedName>
        <fullName evidence="2">Uncharacterized protein</fullName>
    </submittedName>
</protein>
<sequence length="243" mass="28297">MPAKRTPWMERIPILRSLVHSRLNPVNRARWRAQKNQGLIQQPEQHPSVQNTQRSVEKTQRLVDASRESKAAIEAARLRAQAMKDSSDTWVIGTRWIKRSAAWIREKSIPILHPIDTWRASRMDTREKTLATRKSALDKQKNSLKKAAEKERGRVLKRVDQRLPIIRQKILDEMTLLGKAQRKSPFSRAGMSQLQIARNYLRLVNDSDTLVRFDYLLQKLAKAIAQKNKREALAIIQQLRNFE</sequence>
<evidence type="ECO:0000313" key="2">
    <source>
        <dbReference type="EMBL" id="MBM3282122.1"/>
    </source>
</evidence>
<gene>
    <name evidence="2" type="ORF">FJY86_02155</name>
</gene>
<evidence type="ECO:0000256" key="1">
    <source>
        <dbReference type="SAM" id="MobiDB-lite"/>
    </source>
</evidence>
<feature type="region of interest" description="Disordered" evidence="1">
    <location>
        <begin position="35"/>
        <end position="57"/>
    </location>
</feature>
<name>A0A8T4C6F0_9ARCH</name>
<accession>A0A8T4C6F0</accession>
<dbReference type="Proteomes" id="UP000774699">
    <property type="component" value="Unassembled WGS sequence"/>
</dbReference>
<proteinExistence type="predicted"/>
<dbReference type="EMBL" id="VGJJ01000011">
    <property type="protein sequence ID" value="MBM3282122.1"/>
    <property type="molecule type" value="Genomic_DNA"/>
</dbReference>
<reference evidence="2" key="1">
    <citation type="submission" date="2019-03" db="EMBL/GenBank/DDBJ databases">
        <title>Lake Tanganyika Metagenome-Assembled Genomes (MAGs).</title>
        <authorList>
            <person name="Tran P."/>
        </authorList>
    </citation>
    <scope>NUCLEOTIDE SEQUENCE</scope>
    <source>
        <strain evidence="2">M_DeepCast_50m_m2_156</strain>
    </source>
</reference>
<organism evidence="2 3">
    <name type="scientific">Candidatus Iainarchaeum sp</name>
    <dbReference type="NCBI Taxonomy" id="3101447"/>
    <lineage>
        <taxon>Archaea</taxon>
        <taxon>Candidatus Iainarchaeota</taxon>
        <taxon>Candidatus Iainarchaeia</taxon>
        <taxon>Candidatus Iainarchaeales</taxon>
        <taxon>Candidatus Iainarchaeaceae</taxon>
        <taxon>Candidatus Iainarchaeum</taxon>
    </lineage>
</organism>